<proteinExistence type="predicted"/>
<keyword evidence="1" id="KW-0479">Metal-binding</keyword>
<dbReference type="SMART" id="SM00184">
    <property type="entry name" value="RING"/>
    <property type="match status" value="1"/>
</dbReference>
<keyword evidence="7" id="KW-1185">Reference proteome</keyword>
<evidence type="ECO:0000256" key="3">
    <source>
        <dbReference type="ARBA" id="ARBA00022833"/>
    </source>
</evidence>
<dbReference type="InterPro" id="IPR001841">
    <property type="entry name" value="Znf_RING"/>
</dbReference>
<dbReference type="InterPro" id="IPR017907">
    <property type="entry name" value="Znf_RING_CS"/>
</dbReference>
<dbReference type="PROSITE" id="PS50089">
    <property type="entry name" value="ZF_RING_2"/>
    <property type="match status" value="1"/>
</dbReference>
<reference evidence="6" key="1">
    <citation type="submission" date="2023-03" db="EMBL/GenBank/DDBJ databases">
        <title>Massive genome expansion in bonnet fungi (Mycena s.s.) driven by repeated elements and novel gene families across ecological guilds.</title>
        <authorList>
            <consortium name="Lawrence Berkeley National Laboratory"/>
            <person name="Harder C.B."/>
            <person name="Miyauchi S."/>
            <person name="Viragh M."/>
            <person name="Kuo A."/>
            <person name="Thoen E."/>
            <person name="Andreopoulos B."/>
            <person name="Lu D."/>
            <person name="Skrede I."/>
            <person name="Drula E."/>
            <person name="Henrissat B."/>
            <person name="Morin E."/>
            <person name="Kohler A."/>
            <person name="Barry K."/>
            <person name="LaButti K."/>
            <person name="Morin E."/>
            <person name="Salamov A."/>
            <person name="Lipzen A."/>
            <person name="Mereny Z."/>
            <person name="Hegedus B."/>
            <person name="Baldrian P."/>
            <person name="Stursova M."/>
            <person name="Weitz H."/>
            <person name="Taylor A."/>
            <person name="Grigoriev I.V."/>
            <person name="Nagy L.G."/>
            <person name="Martin F."/>
            <person name="Kauserud H."/>
        </authorList>
    </citation>
    <scope>NUCLEOTIDE SEQUENCE</scope>
    <source>
        <strain evidence="6">CBHHK182m</strain>
    </source>
</reference>
<sequence>MANCGICLSSFASPVSLPCGHVFCLECIRRTVDSIKSRTTSHFCPTCRAQYSLFTVDPKLIPAYLRPHILPPIRKVFIDDASPSTASGSSTPAPVSPSTCPELGRALAEVNALRQHCAAWRQRAESHAMGNTALLGLARAAKDYALHMRAERDTERSQGVLLKRKLAELMCVAACLLMHVHYTCADDTQ</sequence>
<organism evidence="6 7">
    <name type="scientific">Mycena metata</name>
    <dbReference type="NCBI Taxonomy" id="1033252"/>
    <lineage>
        <taxon>Eukaryota</taxon>
        <taxon>Fungi</taxon>
        <taxon>Dikarya</taxon>
        <taxon>Basidiomycota</taxon>
        <taxon>Agaricomycotina</taxon>
        <taxon>Agaricomycetes</taxon>
        <taxon>Agaricomycetidae</taxon>
        <taxon>Agaricales</taxon>
        <taxon>Marasmiineae</taxon>
        <taxon>Mycenaceae</taxon>
        <taxon>Mycena</taxon>
    </lineage>
</organism>
<evidence type="ECO:0000256" key="1">
    <source>
        <dbReference type="ARBA" id="ARBA00022723"/>
    </source>
</evidence>
<evidence type="ECO:0000313" key="7">
    <source>
        <dbReference type="Proteomes" id="UP001215598"/>
    </source>
</evidence>
<dbReference type="Pfam" id="PF15227">
    <property type="entry name" value="zf-C3HC4_4"/>
    <property type="match status" value="1"/>
</dbReference>
<dbReference type="Proteomes" id="UP001215598">
    <property type="component" value="Unassembled WGS sequence"/>
</dbReference>
<name>A0AAD7NBL1_9AGAR</name>
<protein>
    <recommendedName>
        <fullName evidence="5">RING-type domain-containing protein</fullName>
    </recommendedName>
</protein>
<dbReference type="PANTHER" id="PTHR23327">
    <property type="entry name" value="RING FINGER PROTEIN 127"/>
    <property type="match status" value="1"/>
</dbReference>
<dbReference type="GO" id="GO:0008270">
    <property type="term" value="F:zinc ion binding"/>
    <property type="evidence" value="ECO:0007669"/>
    <property type="project" value="UniProtKB-KW"/>
</dbReference>
<keyword evidence="3" id="KW-0862">Zinc</keyword>
<dbReference type="EMBL" id="JARKIB010000054">
    <property type="protein sequence ID" value="KAJ7753870.1"/>
    <property type="molecule type" value="Genomic_DNA"/>
</dbReference>
<evidence type="ECO:0000256" key="4">
    <source>
        <dbReference type="PROSITE-ProRule" id="PRU00175"/>
    </source>
</evidence>
<dbReference type="InterPro" id="IPR013083">
    <property type="entry name" value="Znf_RING/FYVE/PHD"/>
</dbReference>
<dbReference type="Gene3D" id="3.30.40.10">
    <property type="entry name" value="Zinc/RING finger domain, C3HC4 (zinc finger)"/>
    <property type="match status" value="1"/>
</dbReference>
<gene>
    <name evidence="6" type="ORF">B0H16DRAFT_1316798</name>
</gene>
<dbReference type="SUPFAM" id="SSF57850">
    <property type="entry name" value="RING/U-box"/>
    <property type="match status" value="1"/>
</dbReference>
<evidence type="ECO:0000313" key="6">
    <source>
        <dbReference type="EMBL" id="KAJ7753870.1"/>
    </source>
</evidence>
<comment type="caution">
    <text evidence="6">The sequence shown here is derived from an EMBL/GenBank/DDBJ whole genome shotgun (WGS) entry which is preliminary data.</text>
</comment>
<accession>A0AAD7NBL1</accession>
<feature type="domain" description="RING-type" evidence="5">
    <location>
        <begin position="4"/>
        <end position="48"/>
    </location>
</feature>
<evidence type="ECO:0000259" key="5">
    <source>
        <dbReference type="PROSITE" id="PS50089"/>
    </source>
</evidence>
<dbReference type="PROSITE" id="PS00518">
    <property type="entry name" value="ZF_RING_1"/>
    <property type="match status" value="1"/>
</dbReference>
<evidence type="ECO:0000256" key="2">
    <source>
        <dbReference type="ARBA" id="ARBA00022771"/>
    </source>
</evidence>
<keyword evidence="2 4" id="KW-0863">Zinc-finger</keyword>
<dbReference type="AlphaFoldDB" id="A0AAD7NBL1"/>